<dbReference type="PANTHER" id="PTHR21008:SF0">
    <property type="entry name" value="S-ADENOSYLMETHIONINE SENSOR UPSTREAM OF MTORC1"/>
    <property type="match status" value="1"/>
</dbReference>
<dbReference type="EMBL" id="HACG01007950">
    <property type="protein sequence ID" value="CEK54815.1"/>
    <property type="molecule type" value="Transcribed_RNA"/>
</dbReference>
<gene>
    <name evidence="4" type="primary">ORF23694</name>
</gene>
<evidence type="ECO:0000313" key="4">
    <source>
        <dbReference type="EMBL" id="CEK54815.1"/>
    </source>
</evidence>
<dbReference type="GO" id="GO:1904262">
    <property type="term" value="P:negative regulation of TORC1 signaling"/>
    <property type="evidence" value="ECO:0007669"/>
    <property type="project" value="TreeGrafter"/>
</dbReference>
<dbReference type="InterPro" id="IPR021867">
    <property type="entry name" value="Bmt2/SAMTOR"/>
</dbReference>
<evidence type="ECO:0000256" key="1">
    <source>
        <dbReference type="ARBA" id="ARBA00022603"/>
    </source>
</evidence>
<protein>
    <submittedName>
        <fullName evidence="4">Uncharacterized protein</fullName>
    </submittedName>
</protein>
<feature type="non-terminal residue" evidence="4">
    <location>
        <position position="141"/>
    </location>
</feature>
<name>A0A0B6YGZ2_9EUPU</name>
<accession>A0A0B6YGZ2</accession>
<dbReference type="GO" id="GO:0032259">
    <property type="term" value="P:methylation"/>
    <property type="evidence" value="ECO:0007669"/>
    <property type="project" value="UniProtKB-KW"/>
</dbReference>
<evidence type="ECO:0000256" key="3">
    <source>
        <dbReference type="ARBA" id="ARBA00022691"/>
    </source>
</evidence>
<organism evidence="4">
    <name type="scientific">Arion vulgaris</name>
    <dbReference type="NCBI Taxonomy" id="1028688"/>
    <lineage>
        <taxon>Eukaryota</taxon>
        <taxon>Metazoa</taxon>
        <taxon>Spiralia</taxon>
        <taxon>Lophotrochozoa</taxon>
        <taxon>Mollusca</taxon>
        <taxon>Gastropoda</taxon>
        <taxon>Heterobranchia</taxon>
        <taxon>Euthyneura</taxon>
        <taxon>Panpulmonata</taxon>
        <taxon>Eupulmonata</taxon>
        <taxon>Stylommatophora</taxon>
        <taxon>Helicina</taxon>
        <taxon>Arionoidea</taxon>
        <taxon>Arionidae</taxon>
        <taxon>Arion</taxon>
    </lineage>
</organism>
<keyword evidence="2" id="KW-0808">Transferase</keyword>
<proteinExistence type="predicted"/>
<dbReference type="GO" id="GO:0008168">
    <property type="term" value="F:methyltransferase activity"/>
    <property type="evidence" value="ECO:0007669"/>
    <property type="project" value="UniProtKB-KW"/>
</dbReference>
<sequence length="141" mass="15910">RHYHELLRAKEKRSLQRQLPDVGNSDTTFFDGAVPTSTKLSSLRNESIQIENLGHQFSVGLSDDCRRIDETPHNDAVITVPFTCKIRLLDVGSCYNPFLGFNEFDVVSIDLSPAKQTVLQCDFLELRTTNLPPTLDPLSFD</sequence>
<dbReference type="PANTHER" id="PTHR21008">
    <property type="entry name" value="S-ADENOSYLMETHIONINE SENSOR UPSTREAM OF MTORC1-RELATED"/>
    <property type="match status" value="1"/>
</dbReference>
<reference evidence="4" key="1">
    <citation type="submission" date="2014-12" db="EMBL/GenBank/DDBJ databases">
        <title>Insight into the proteome of Arion vulgaris.</title>
        <authorList>
            <person name="Aradska J."/>
            <person name="Bulat T."/>
            <person name="Smidak R."/>
            <person name="Sarate P."/>
            <person name="Gangsoo J."/>
            <person name="Sialana F."/>
            <person name="Bilban M."/>
            <person name="Lubec G."/>
        </authorList>
    </citation>
    <scope>NUCLEOTIDE SEQUENCE</scope>
    <source>
        <tissue evidence="4">Skin</tissue>
    </source>
</reference>
<dbReference type="AlphaFoldDB" id="A0A0B6YGZ2"/>
<keyword evidence="1" id="KW-0489">Methyltransferase</keyword>
<keyword evidence="3" id="KW-0949">S-adenosyl-L-methionine</keyword>
<evidence type="ECO:0000256" key="2">
    <source>
        <dbReference type="ARBA" id="ARBA00022679"/>
    </source>
</evidence>
<feature type="non-terminal residue" evidence="4">
    <location>
        <position position="1"/>
    </location>
</feature>